<evidence type="ECO:0000313" key="1">
    <source>
        <dbReference type="EMBL" id="QHT93140.1"/>
    </source>
</evidence>
<organism evidence="1">
    <name type="scientific">viral metagenome</name>
    <dbReference type="NCBI Taxonomy" id="1070528"/>
    <lineage>
        <taxon>unclassified sequences</taxon>
        <taxon>metagenomes</taxon>
        <taxon>organismal metagenomes</taxon>
    </lineage>
</organism>
<proteinExistence type="predicted"/>
<accession>A0A6C0IKH6</accession>
<name>A0A6C0IKH6_9ZZZZ</name>
<dbReference type="AlphaFoldDB" id="A0A6C0IKH6"/>
<reference evidence="1" key="1">
    <citation type="journal article" date="2020" name="Nature">
        <title>Giant virus diversity and host interactions through global metagenomics.</title>
        <authorList>
            <person name="Schulz F."/>
            <person name="Roux S."/>
            <person name="Paez-Espino D."/>
            <person name="Jungbluth S."/>
            <person name="Walsh D.A."/>
            <person name="Denef V.J."/>
            <person name="McMahon K.D."/>
            <person name="Konstantinidis K.T."/>
            <person name="Eloe-Fadrosh E.A."/>
            <person name="Kyrpides N.C."/>
            <person name="Woyke T."/>
        </authorList>
    </citation>
    <scope>NUCLEOTIDE SEQUENCE</scope>
    <source>
        <strain evidence="1">GVMAG-M-3300023210-19</strain>
    </source>
</reference>
<sequence length="432" mass="51872">MSPYQLCFVKYNCDYKIYSTKLIKKNIVSIYNMKYSNRHILAALNENVFTKQDMKEQYKFSELPVLKRIVDMIYVGENNYNKLLSRFMLIRSYQLQLPEYLPDVINQSIQNMSIQSYSGRFSIQDRIFDIRLILDARKKYKHHDIDEFFKKMYIWLHIASEFASPQCSKYMKINMYFTSHKKLLPNKYEAIDREHANTAFTTSCQLETEINLFREEEWFKTFIHETFHSMGMDFSADGSHYTNQLLSQFIPIETDFRVYETYTECWAEIIHSLFVAHYHTKKHGSANMISTFNQVLNNERRFAVFQCEKILNHYSMKFEDIYKHNALSAIRRANYKEHTHIVSYYMLKMVVMYNAKEFMMWNTKHNGISITFNHKMQSSQQKQKSFVQFIEKRLKKTATEHMLAKANRYIADNHNKKNATMQTLRMTVHEIL</sequence>
<dbReference type="EMBL" id="MN740201">
    <property type="protein sequence ID" value="QHT93140.1"/>
    <property type="molecule type" value="Genomic_DNA"/>
</dbReference>
<protein>
    <submittedName>
        <fullName evidence="1">Uncharacterized protein</fullName>
    </submittedName>
</protein>